<evidence type="ECO:0000256" key="4">
    <source>
        <dbReference type="ARBA" id="ARBA00022989"/>
    </source>
</evidence>
<dbReference type="GO" id="GO:0005886">
    <property type="term" value="C:plasma membrane"/>
    <property type="evidence" value="ECO:0007669"/>
    <property type="project" value="TreeGrafter"/>
</dbReference>
<keyword evidence="9" id="KW-1185">Reference proteome</keyword>
<proteinExistence type="inferred from homology"/>
<dbReference type="InterPro" id="IPR007267">
    <property type="entry name" value="GtrA_DPMS_TM"/>
</dbReference>
<name>A0A1H7BVN6_9RHOB</name>
<dbReference type="AlphaFoldDB" id="A0A1H7BVN6"/>
<dbReference type="PANTHER" id="PTHR38459:SF1">
    <property type="entry name" value="PROPHAGE BACTOPRENOL-LINKED GLUCOSE TRANSLOCASE HOMOLOG"/>
    <property type="match status" value="1"/>
</dbReference>
<reference evidence="8 9" key="1">
    <citation type="submission" date="2016-10" db="EMBL/GenBank/DDBJ databases">
        <authorList>
            <person name="de Groot N.N."/>
        </authorList>
    </citation>
    <scope>NUCLEOTIDE SEQUENCE [LARGE SCALE GENOMIC DNA]</scope>
    <source>
        <strain evidence="8 9">DSM 29340</strain>
    </source>
</reference>
<organism evidence="8 9">
    <name type="scientific">Cribrihabitans marinus</name>
    <dbReference type="NCBI Taxonomy" id="1227549"/>
    <lineage>
        <taxon>Bacteria</taxon>
        <taxon>Pseudomonadati</taxon>
        <taxon>Pseudomonadota</taxon>
        <taxon>Alphaproteobacteria</taxon>
        <taxon>Rhodobacterales</taxon>
        <taxon>Paracoccaceae</taxon>
        <taxon>Cribrihabitans</taxon>
    </lineage>
</organism>
<evidence type="ECO:0000256" key="2">
    <source>
        <dbReference type="ARBA" id="ARBA00009399"/>
    </source>
</evidence>
<evidence type="ECO:0000256" key="3">
    <source>
        <dbReference type="ARBA" id="ARBA00022692"/>
    </source>
</evidence>
<keyword evidence="4 6" id="KW-1133">Transmembrane helix</keyword>
<dbReference type="EMBL" id="FNYD01000007">
    <property type="protein sequence ID" value="SEJ78752.1"/>
    <property type="molecule type" value="Genomic_DNA"/>
</dbReference>
<comment type="similarity">
    <text evidence="2">Belongs to the GtrA family.</text>
</comment>
<evidence type="ECO:0000256" key="5">
    <source>
        <dbReference type="ARBA" id="ARBA00023136"/>
    </source>
</evidence>
<dbReference type="RefSeq" id="WP_092367528.1">
    <property type="nucleotide sequence ID" value="NZ_BMGV01000007.1"/>
</dbReference>
<dbReference type="GO" id="GO:0000271">
    <property type="term" value="P:polysaccharide biosynthetic process"/>
    <property type="evidence" value="ECO:0007669"/>
    <property type="project" value="InterPro"/>
</dbReference>
<evidence type="ECO:0000256" key="6">
    <source>
        <dbReference type="SAM" id="Phobius"/>
    </source>
</evidence>
<evidence type="ECO:0000256" key="1">
    <source>
        <dbReference type="ARBA" id="ARBA00004141"/>
    </source>
</evidence>
<evidence type="ECO:0000313" key="9">
    <source>
        <dbReference type="Proteomes" id="UP000199379"/>
    </source>
</evidence>
<evidence type="ECO:0000259" key="7">
    <source>
        <dbReference type="Pfam" id="PF04138"/>
    </source>
</evidence>
<keyword evidence="3 6" id="KW-0812">Transmembrane</keyword>
<gene>
    <name evidence="8" type="ORF">SAMN05444007_107107</name>
</gene>
<feature type="transmembrane region" description="Helical" evidence="6">
    <location>
        <begin position="72"/>
        <end position="93"/>
    </location>
</feature>
<keyword evidence="5 6" id="KW-0472">Membrane</keyword>
<dbReference type="OrthoDB" id="7667275at2"/>
<dbReference type="Proteomes" id="UP000199379">
    <property type="component" value="Unassembled WGS sequence"/>
</dbReference>
<feature type="transmembrane region" description="Helical" evidence="6">
    <location>
        <begin position="99"/>
        <end position="116"/>
    </location>
</feature>
<sequence length="131" mass="13647">MSQASPLLRFALVGAAVALAYVALYLLFLQAGMGRGWANALAFGLAVAGQYVGQTLFTFRRRLIAPRQAMRFAVMIGLGLASSAAITGGLAPAFGLPDLAAAIAVTVILPVQNYILMKAWVYAAPATCSEV</sequence>
<dbReference type="InterPro" id="IPR051401">
    <property type="entry name" value="GtrA_CellWall_Glycosyl"/>
</dbReference>
<feature type="domain" description="GtrA/DPMS transmembrane" evidence="7">
    <location>
        <begin position="9"/>
        <end position="121"/>
    </location>
</feature>
<dbReference type="Pfam" id="PF04138">
    <property type="entry name" value="GtrA_DPMS_TM"/>
    <property type="match status" value="1"/>
</dbReference>
<evidence type="ECO:0000313" key="8">
    <source>
        <dbReference type="EMBL" id="SEJ78752.1"/>
    </source>
</evidence>
<feature type="transmembrane region" description="Helical" evidence="6">
    <location>
        <begin position="7"/>
        <end position="28"/>
    </location>
</feature>
<dbReference type="PANTHER" id="PTHR38459">
    <property type="entry name" value="PROPHAGE BACTOPRENOL-LINKED GLUCOSE TRANSLOCASE HOMOLOG"/>
    <property type="match status" value="1"/>
</dbReference>
<feature type="transmembrane region" description="Helical" evidence="6">
    <location>
        <begin position="40"/>
        <end position="60"/>
    </location>
</feature>
<comment type="subcellular location">
    <subcellularLocation>
        <location evidence="1">Membrane</location>
        <topology evidence="1">Multi-pass membrane protein</topology>
    </subcellularLocation>
</comment>
<accession>A0A1H7BVN6</accession>
<protein>
    <submittedName>
        <fullName evidence="8">Putative flippase GtrA (Transmembrane translocase of bactoprenol-linked glucose)</fullName>
    </submittedName>
</protein>
<dbReference type="STRING" id="1227549.SAMN05444007_107107"/>